<dbReference type="InterPro" id="IPR020635">
    <property type="entry name" value="Tyr_kinase_cat_dom"/>
</dbReference>
<dbReference type="InterPro" id="IPR001245">
    <property type="entry name" value="Ser-Thr/Tyr_kinase_cat_dom"/>
</dbReference>
<dbReference type="Proteomes" id="UP001378592">
    <property type="component" value="Unassembled WGS sequence"/>
</dbReference>
<evidence type="ECO:0000259" key="6">
    <source>
        <dbReference type="PROSITE" id="PS50011"/>
    </source>
</evidence>
<gene>
    <name evidence="7" type="ORF">R5R35_013267</name>
</gene>
<dbReference type="Gene3D" id="1.10.510.10">
    <property type="entry name" value="Transferase(Phosphotransferase) domain 1"/>
    <property type="match status" value="1"/>
</dbReference>
<keyword evidence="5" id="KW-0812">Transmembrane</keyword>
<dbReference type="SUPFAM" id="SSF56112">
    <property type="entry name" value="Protein kinase-like (PK-like)"/>
    <property type="match status" value="1"/>
</dbReference>
<feature type="compositionally biased region" description="Pro residues" evidence="4">
    <location>
        <begin position="169"/>
        <end position="184"/>
    </location>
</feature>
<evidence type="ECO:0000313" key="7">
    <source>
        <dbReference type="EMBL" id="KAK7873735.1"/>
    </source>
</evidence>
<reference evidence="7 8" key="1">
    <citation type="submission" date="2024-03" db="EMBL/GenBank/DDBJ databases">
        <title>The genome assembly and annotation of the cricket Gryllus longicercus Weissman &amp; Gray.</title>
        <authorList>
            <person name="Szrajer S."/>
            <person name="Gray D."/>
            <person name="Ylla G."/>
        </authorList>
    </citation>
    <scope>NUCLEOTIDE SEQUENCE [LARGE SCALE GENOMIC DNA]</scope>
    <source>
        <strain evidence="7">DAG 2021-001</strain>
        <tissue evidence="7">Whole body minus gut</tissue>
    </source>
</reference>
<dbReference type="GO" id="GO:0005524">
    <property type="term" value="F:ATP binding"/>
    <property type="evidence" value="ECO:0007669"/>
    <property type="project" value="UniProtKB-UniRule"/>
</dbReference>
<dbReference type="Pfam" id="PF22540">
    <property type="entry name" value="RET_CRD"/>
    <property type="match status" value="1"/>
</dbReference>
<dbReference type="PROSITE" id="PS00109">
    <property type="entry name" value="PROTEIN_KINASE_TYR"/>
    <property type="match status" value="1"/>
</dbReference>
<keyword evidence="5" id="KW-0472">Membrane</keyword>
<dbReference type="AlphaFoldDB" id="A0AAN9ZI14"/>
<dbReference type="GO" id="GO:0043235">
    <property type="term" value="C:receptor complex"/>
    <property type="evidence" value="ECO:0007669"/>
    <property type="project" value="TreeGrafter"/>
</dbReference>
<dbReference type="PANTHER" id="PTHR24416:SF617">
    <property type="entry name" value="RET ONCOGENE, ISOFORM A"/>
    <property type="match status" value="1"/>
</dbReference>
<dbReference type="EMBL" id="JAZDUA010000010">
    <property type="protein sequence ID" value="KAK7873735.1"/>
    <property type="molecule type" value="Genomic_DNA"/>
</dbReference>
<dbReference type="FunFam" id="1.10.510.10:FF:000462">
    <property type="entry name" value="Receptor tyrosine kinase"/>
    <property type="match status" value="1"/>
</dbReference>
<dbReference type="InterPro" id="IPR008266">
    <property type="entry name" value="Tyr_kinase_AS"/>
</dbReference>
<comment type="subcellular location">
    <subcellularLocation>
        <location evidence="1">Membrane</location>
        <topology evidence="1">Single-pass membrane protein</topology>
    </subcellularLocation>
</comment>
<feature type="compositionally biased region" description="Polar residues" evidence="4">
    <location>
        <begin position="778"/>
        <end position="788"/>
    </location>
</feature>
<evidence type="ECO:0000256" key="3">
    <source>
        <dbReference type="PROSITE-ProRule" id="PRU10141"/>
    </source>
</evidence>
<evidence type="ECO:0000313" key="8">
    <source>
        <dbReference type="Proteomes" id="UP001378592"/>
    </source>
</evidence>
<dbReference type="GO" id="GO:0004714">
    <property type="term" value="F:transmembrane receptor protein tyrosine kinase activity"/>
    <property type="evidence" value="ECO:0007669"/>
    <property type="project" value="UniProtKB-EC"/>
</dbReference>
<dbReference type="PANTHER" id="PTHR24416">
    <property type="entry name" value="TYROSINE-PROTEIN KINASE RECEPTOR"/>
    <property type="match status" value="1"/>
</dbReference>
<feature type="transmembrane region" description="Helical" evidence="5">
    <location>
        <begin position="228"/>
        <end position="249"/>
    </location>
</feature>
<dbReference type="InterPro" id="IPR055162">
    <property type="entry name" value="RET_CRD"/>
</dbReference>
<organism evidence="7 8">
    <name type="scientific">Gryllus longicercus</name>
    <dbReference type="NCBI Taxonomy" id="2509291"/>
    <lineage>
        <taxon>Eukaryota</taxon>
        <taxon>Metazoa</taxon>
        <taxon>Ecdysozoa</taxon>
        <taxon>Arthropoda</taxon>
        <taxon>Hexapoda</taxon>
        <taxon>Insecta</taxon>
        <taxon>Pterygota</taxon>
        <taxon>Neoptera</taxon>
        <taxon>Polyneoptera</taxon>
        <taxon>Orthoptera</taxon>
        <taxon>Ensifera</taxon>
        <taxon>Gryllidea</taxon>
        <taxon>Grylloidea</taxon>
        <taxon>Gryllidae</taxon>
        <taxon>Gryllinae</taxon>
        <taxon>Gryllus</taxon>
    </lineage>
</organism>
<dbReference type="Gene3D" id="3.30.200.20">
    <property type="entry name" value="Phosphorylase Kinase, domain 1"/>
    <property type="match status" value="1"/>
</dbReference>
<keyword evidence="5" id="KW-1133">Transmembrane helix</keyword>
<proteinExistence type="predicted"/>
<dbReference type="GO" id="GO:0005886">
    <property type="term" value="C:plasma membrane"/>
    <property type="evidence" value="ECO:0007669"/>
    <property type="project" value="TreeGrafter"/>
</dbReference>
<feature type="region of interest" description="Disordered" evidence="4">
    <location>
        <begin position="767"/>
        <end position="788"/>
    </location>
</feature>
<accession>A0AAN9ZI14</accession>
<comment type="caution">
    <text evidence="7">The sequence shown here is derived from an EMBL/GenBank/DDBJ whole genome shotgun (WGS) entry which is preliminary data.</text>
</comment>
<feature type="domain" description="Protein kinase" evidence="6">
    <location>
        <begin position="318"/>
        <end position="619"/>
    </location>
</feature>
<comment type="catalytic activity">
    <reaction evidence="2">
        <text>L-tyrosyl-[protein] + ATP = O-phospho-L-tyrosyl-[protein] + ADP + H(+)</text>
        <dbReference type="Rhea" id="RHEA:10596"/>
        <dbReference type="Rhea" id="RHEA-COMP:10136"/>
        <dbReference type="Rhea" id="RHEA-COMP:20101"/>
        <dbReference type="ChEBI" id="CHEBI:15378"/>
        <dbReference type="ChEBI" id="CHEBI:30616"/>
        <dbReference type="ChEBI" id="CHEBI:46858"/>
        <dbReference type="ChEBI" id="CHEBI:61978"/>
        <dbReference type="ChEBI" id="CHEBI:456216"/>
        <dbReference type="EC" id="2.7.10.1"/>
    </reaction>
</comment>
<evidence type="ECO:0000256" key="5">
    <source>
        <dbReference type="SAM" id="Phobius"/>
    </source>
</evidence>
<sequence length="788" mass="84996">MRRVRVWWSGGDEAETSFEVSVRLVTQASSRCATAPPTERQFHCADFATAHDCTRHCAQGVGAARPRKGDAVAKAADVDSTCTWRSIGPSRPQAHANFTTCTPDVLTCPDGECDELERENKFLCPQDCVWKDDNDMHMAYNAHGQGIAMAPGICSCSLPHKCVCLHEPSTPPAPPAPPAPPSSPPSAARGAPPSLRPPASAAAAAAAGAAPDAVPLGRAAQCGVACRLALVFGSTLLIVGTAGLVFWRYRVAGKGRCARKLAVSSAAALEAAARRRTSSSGAAPAASAASADSQRLAPVPDAAFVAPDPRWEFPRKQLTLEQPLGEGEFGRVLRARALNIAGHSGYTTVAVKTLKDGACAGELADLLSEFALLQQVRHPNVVRLLGACSAGCAAGEPFLLIIEFAEHGSLRSYLRRSRHAESDGALPCSEPDALALAHAAAPRPRAAPPRRAPPPATPRDVLGFAWQIAKGMAYLSDIKLIHRDLAARNVLVAEGGICKISDFGLTRDVYEDDTYMKRSKGRVPVKWMSLESLADHMYTSKSDVWSFGVLLWELVTLGASPYPGVAVHNLFHLLKTGYRMQRPENCSPALYRLMRLCWHENPDERPTFKELMAIFEKMLEDGVDYLDLNPRTVHNMTYFASLSSSRDILDDPDGLYGNFNILPNNSVNNLAAIRTSQNESNVCITLSDSLGEEEERLLHSSNETTPVDTIDFQKSLIGVNLEKRESPRPGNAYLSPIRQINTQQQDSAVAGPSSVALTQRYISISTGESRSWHHSRDSSPVSSKVTTF</sequence>
<evidence type="ECO:0000256" key="4">
    <source>
        <dbReference type="SAM" id="MobiDB-lite"/>
    </source>
</evidence>
<dbReference type="InterPro" id="IPR000719">
    <property type="entry name" value="Prot_kinase_dom"/>
</dbReference>
<dbReference type="PROSITE" id="PS50011">
    <property type="entry name" value="PROTEIN_KINASE_DOM"/>
    <property type="match status" value="1"/>
</dbReference>
<dbReference type="InterPro" id="IPR017441">
    <property type="entry name" value="Protein_kinase_ATP_BS"/>
</dbReference>
<dbReference type="SMART" id="SM00219">
    <property type="entry name" value="TyrKc"/>
    <property type="match status" value="1"/>
</dbReference>
<dbReference type="Pfam" id="PF07714">
    <property type="entry name" value="PK_Tyr_Ser-Thr"/>
    <property type="match status" value="1"/>
</dbReference>
<feature type="compositionally biased region" description="Low complexity" evidence="4">
    <location>
        <begin position="185"/>
        <end position="199"/>
    </location>
</feature>
<protein>
    <recommendedName>
        <fullName evidence="6">Protein kinase domain-containing protein</fullName>
    </recommendedName>
</protein>
<feature type="binding site" evidence="3">
    <location>
        <position position="352"/>
    </location>
    <ligand>
        <name>ATP</name>
        <dbReference type="ChEBI" id="CHEBI:30616"/>
    </ligand>
</feature>
<name>A0AAN9ZI14_9ORTH</name>
<evidence type="ECO:0000256" key="1">
    <source>
        <dbReference type="ARBA" id="ARBA00004167"/>
    </source>
</evidence>
<dbReference type="GO" id="GO:0007169">
    <property type="term" value="P:cell surface receptor protein tyrosine kinase signaling pathway"/>
    <property type="evidence" value="ECO:0007669"/>
    <property type="project" value="TreeGrafter"/>
</dbReference>
<feature type="region of interest" description="Disordered" evidence="4">
    <location>
        <begin position="169"/>
        <end position="199"/>
    </location>
</feature>
<keyword evidence="3" id="KW-0547">Nucleotide-binding</keyword>
<dbReference type="PROSITE" id="PS00107">
    <property type="entry name" value="PROTEIN_KINASE_ATP"/>
    <property type="match status" value="1"/>
</dbReference>
<dbReference type="InterPro" id="IPR050122">
    <property type="entry name" value="RTK"/>
</dbReference>
<dbReference type="InterPro" id="IPR011009">
    <property type="entry name" value="Kinase-like_dom_sf"/>
</dbReference>
<keyword evidence="8" id="KW-1185">Reference proteome</keyword>
<dbReference type="PRINTS" id="PR00109">
    <property type="entry name" value="TYRKINASE"/>
</dbReference>
<keyword evidence="3" id="KW-0067">ATP-binding</keyword>
<evidence type="ECO:0000256" key="2">
    <source>
        <dbReference type="ARBA" id="ARBA00051243"/>
    </source>
</evidence>